<feature type="transmembrane region" description="Helical" evidence="2">
    <location>
        <begin position="237"/>
        <end position="259"/>
    </location>
</feature>
<dbReference type="OrthoDB" id="422827at2759"/>
<dbReference type="GO" id="GO:0047493">
    <property type="term" value="F:ceramide cholinephosphotransferase activity"/>
    <property type="evidence" value="ECO:0007669"/>
    <property type="project" value="TreeGrafter"/>
</dbReference>
<dbReference type="GO" id="GO:0046513">
    <property type="term" value="P:ceramide biosynthetic process"/>
    <property type="evidence" value="ECO:0007669"/>
    <property type="project" value="TreeGrafter"/>
</dbReference>
<dbReference type="PANTHER" id="PTHR21290">
    <property type="entry name" value="SPHINGOMYELIN SYNTHETASE"/>
    <property type="match status" value="1"/>
</dbReference>
<dbReference type="InterPro" id="IPR045221">
    <property type="entry name" value="Sphingomyelin_synth-like"/>
</dbReference>
<sequence>MSNSDDEDADPVVDEQLVVVHFRELAHSHFGKAVDPDTVRLVGMDKPGDGKLIVQANGEEVALDAMVAEPPGSFLIMEKEPVQQTNTADNAAEKTPEEPHAAPVTHNTSDPLASTTRTPRGGLKAAKEGDRPLDDTMTSYSKWEALTSWVDRFTDKLCIPFLGEDNDRTCIVPRDGTAADELKLPYKWEVIYWLKYTGAVAIAFSLILTAVLVDDMHHIEENSMTFKGLPGQVGEKIITIPVADFATVIALLIAFLVWLVTPDKTRFLSKYLQLVGLGYLLRAIIMPWTVLPAPFSVLQFPQCFETPGNKIFGDIITLIFCNDMMYSGHAAFICIPIFIAFAFVEYGPIKRKALAWLMLLGVAVPCILVSVVVSSCFVLLNIPAWKLLFDYGKGAPNRFGKVSDLLAEAYDCFSDDDSNSTTAFLDDKDVEEEPDWISIEKKISDLSLPFLGPDIRSNPRTFIIPRDKNDDGHLGLSYKWTVIYGLGYIMAVFVSLALLTTSVIVDDIHTIKGGSMTFQGLAGQTKPLTIRIPASHGGWQSLSYNSFEDGLICPLNSGPESRPTLAKYSTLAQCEVDGQQCAKDRKGDSVSGIALSLSELGLAQVQTNSGLGVETLTDFSNVSFLNRVLVITALTCHGLAFVLLIAMRRPPRSLLLHRSKNTSFLDFTLDYGPQWLIMLGGVLLFLSSALATSFRHDLTSHIAAYAVACHTSPGDPIRTAFNPGNSNPSNLDAMLVFAEYVHESGGAGISITLTTLVVYVDLFASIAVIWVGTRGAYHKDRAKLTDAQLSRLPFYSKIWHIALSLTFLVFSLASTWFAG</sequence>
<keyword evidence="4" id="KW-1185">Reference proteome</keyword>
<feature type="transmembrane region" description="Helical" evidence="2">
    <location>
        <begin position="356"/>
        <end position="380"/>
    </location>
</feature>
<feature type="transmembrane region" description="Helical" evidence="2">
    <location>
        <begin position="628"/>
        <end position="647"/>
    </location>
</feature>
<dbReference type="Proteomes" id="UP000007800">
    <property type="component" value="Unassembled WGS sequence"/>
</dbReference>
<dbReference type="AlphaFoldDB" id="C5KH01"/>
<name>C5KH01_PERM5</name>
<evidence type="ECO:0000256" key="1">
    <source>
        <dbReference type="SAM" id="MobiDB-lite"/>
    </source>
</evidence>
<keyword evidence="2" id="KW-0812">Transmembrane</keyword>
<keyword evidence="2" id="KW-1133">Transmembrane helix</keyword>
<feature type="transmembrane region" description="Helical" evidence="2">
    <location>
        <begin position="482"/>
        <end position="505"/>
    </location>
</feature>
<feature type="transmembrane region" description="Helical" evidence="2">
    <location>
        <begin position="271"/>
        <end position="291"/>
    </location>
</feature>
<feature type="compositionally biased region" description="Basic and acidic residues" evidence="1">
    <location>
        <begin position="91"/>
        <end position="100"/>
    </location>
</feature>
<dbReference type="GO" id="GO:0033188">
    <property type="term" value="F:sphingomyelin synthase activity"/>
    <property type="evidence" value="ECO:0007669"/>
    <property type="project" value="TreeGrafter"/>
</dbReference>
<protein>
    <recommendedName>
        <fullName evidence="5">Sphingomyelin synthase-like domain-containing protein</fullName>
    </recommendedName>
</protein>
<proteinExistence type="predicted"/>
<dbReference type="PANTHER" id="PTHR21290:SF25">
    <property type="entry name" value="SPHINGOMYELIN SYNTHASE-RELATED PROTEIN 1"/>
    <property type="match status" value="1"/>
</dbReference>
<feature type="transmembrane region" description="Helical" evidence="2">
    <location>
        <begin position="675"/>
        <end position="694"/>
    </location>
</feature>
<feature type="transmembrane region" description="Helical" evidence="2">
    <location>
        <begin position="797"/>
        <end position="818"/>
    </location>
</feature>
<feature type="region of interest" description="Disordered" evidence="1">
    <location>
        <begin position="82"/>
        <end position="131"/>
    </location>
</feature>
<feature type="transmembrane region" description="Helical" evidence="2">
    <location>
        <begin position="193"/>
        <end position="213"/>
    </location>
</feature>
<evidence type="ECO:0000313" key="4">
    <source>
        <dbReference type="Proteomes" id="UP000007800"/>
    </source>
</evidence>
<feature type="transmembrane region" description="Helical" evidence="2">
    <location>
        <begin position="756"/>
        <end position="777"/>
    </location>
</feature>
<dbReference type="InParanoid" id="C5KH01"/>
<dbReference type="RefSeq" id="XP_002784067.1">
    <property type="nucleotide sequence ID" value="XM_002784021.1"/>
</dbReference>
<dbReference type="GO" id="GO:0000139">
    <property type="term" value="C:Golgi membrane"/>
    <property type="evidence" value="ECO:0007669"/>
    <property type="project" value="TreeGrafter"/>
</dbReference>
<organism evidence="4">
    <name type="scientific">Perkinsus marinus (strain ATCC 50983 / TXsc)</name>
    <dbReference type="NCBI Taxonomy" id="423536"/>
    <lineage>
        <taxon>Eukaryota</taxon>
        <taxon>Sar</taxon>
        <taxon>Alveolata</taxon>
        <taxon>Perkinsozoa</taxon>
        <taxon>Perkinsea</taxon>
        <taxon>Perkinsida</taxon>
        <taxon>Perkinsidae</taxon>
        <taxon>Perkinsus</taxon>
    </lineage>
</organism>
<evidence type="ECO:0000313" key="3">
    <source>
        <dbReference type="EMBL" id="EER15863.1"/>
    </source>
</evidence>
<accession>C5KH01</accession>
<dbReference type="GO" id="GO:0005789">
    <property type="term" value="C:endoplasmic reticulum membrane"/>
    <property type="evidence" value="ECO:0007669"/>
    <property type="project" value="TreeGrafter"/>
</dbReference>
<dbReference type="EMBL" id="GG673069">
    <property type="protein sequence ID" value="EER15863.1"/>
    <property type="molecule type" value="Genomic_DNA"/>
</dbReference>
<reference evidence="3 4" key="1">
    <citation type="submission" date="2008-07" db="EMBL/GenBank/DDBJ databases">
        <authorList>
            <person name="El-Sayed N."/>
            <person name="Caler E."/>
            <person name="Inman J."/>
            <person name="Amedeo P."/>
            <person name="Hass B."/>
            <person name="Wortman J."/>
        </authorList>
    </citation>
    <scope>NUCLEOTIDE SEQUENCE [LARGE SCALE GENOMIC DNA]</scope>
    <source>
        <strain evidence="4">ATCC 50983 / TXsc</strain>
    </source>
</reference>
<dbReference type="GeneID" id="9060699"/>
<feature type="compositionally biased region" description="Polar residues" evidence="1">
    <location>
        <begin position="105"/>
        <end position="118"/>
    </location>
</feature>
<evidence type="ECO:0000256" key="2">
    <source>
        <dbReference type="SAM" id="Phobius"/>
    </source>
</evidence>
<gene>
    <name evidence="3" type="ORF">Pmar_PMAR003315</name>
</gene>
<dbReference type="GO" id="GO:0005886">
    <property type="term" value="C:plasma membrane"/>
    <property type="evidence" value="ECO:0007669"/>
    <property type="project" value="TreeGrafter"/>
</dbReference>
<evidence type="ECO:0008006" key="5">
    <source>
        <dbReference type="Google" id="ProtNLM"/>
    </source>
</evidence>
<keyword evidence="2" id="KW-0472">Membrane</keyword>
<feature type="transmembrane region" description="Helical" evidence="2">
    <location>
        <begin position="326"/>
        <end position="344"/>
    </location>
</feature>